<dbReference type="InterPro" id="IPR040079">
    <property type="entry name" value="Glutathione_S-Trfase"/>
</dbReference>
<dbReference type="PROSITE" id="PS50404">
    <property type="entry name" value="GST_NTER"/>
    <property type="match status" value="1"/>
</dbReference>
<organism evidence="2 3">
    <name type="scientific">Modicisalibacter ilicicola DSM 19980</name>
    <dbReference type="NCBI Taxonomy" id="1121942"/>
    <lineage>
        <taxon>Bacteria</taxon>
        <taxon>Pseudomonadati</taxon>
        <taxon>Pseudomonadota</taxon>
        <taxon>Gammaproteobacteria</taxon>
        <taxon>Oceanospirillales</taxon>
        <taxon>Halomonadaceae</taxon>
        <taxon>Modicisalibacter</taxon>
    </lineage>
</organism>
<dbReference type="SFLD" id="SFLDS00019">
    <property type="entry name" value="Glutathione_Transferase_(cytos"/>
    <property type="match status" value="1"/>
</dbReference>
<evidence type="ECO:0000313" key="2">
    <source>
        <dbReference type="EMBL" id="SHE32563.1"/>
    </source>
</evidence>
<dbReference type="Gene3D" id="3.40.30.10">
    <property type="entry name" value="Glutaredoxin"/>
    <property type="match status" value="1"/>
</dbReference>
<dbReference type="SUPFAM" id="SSF47616">
    <property type="entry name" value="GST C-terminal domain-like"/>
    <property type="match status" value="1"/>
</dbReference>
<dbReference type="InterPro" id="IPR012336">
    <property type="entry name" value="Thioredoxin-like_fold"/>
</dbReference>
<sequence>MIELHQFRPFWGLPNASPFCMKAETYLRYRDIPFRSVPSGPRRSPSGQIPFLVDGERTVTDSQAIIEHFEARQPSHLDADLDETQRATAYFVRELVEERLYWQITYMRWGDPAGWRVFKPDLTPYLPRALRGPGLFAIRRTLLRRMRRRGLPPDDPAAAYAQGMPVLDALSGLLADKPFFLGETPHSLDMSLHAFLANILDQPHENPLQAHGRRLTNLVDYTRRMKALCYEN</sequence>
<dbReference type="GO" id="GO:0005737">
    <property type="term" value="C:cytoplasm"/>
    <property type="evidence" value="ECO:0007669"/>
    <property type="project" value="TreeGrafter"/>
</dbReference>
<dbReference type="InterPro" id="IPR026928">
    <property type="entry name" value="FAX/IsoI-like"/>
</dbReference>
<dbReference type="SFLD" id="SFLDG01180">
    <property type="entry name" value="SUF1"/>
    <property type="match status" value="1"/>
</dbReference>
<dbReference type="STRING" id="1121942.SAMN02745148_00142"/>
<accession>A0A1M4SK00</accession>
<gene>
    <name evidence="2" type="ORF">SAMN02745148_00142</name>
</gene>
<evidence type="ECO:0000259" key="1">
    <source>
        <dbReference type="PROSITE" id="PS50404"/>
    </source>
</evidence>
<dbReference type="EMBL" id="FQUJ01000002">
    <property type="protein sequence ID" value="SHE32563.1"/>
    <property type="molecule type" value="Genomic_DNA"/>
</dbReference>
<proteinExistence type="predicted"/>
<reference evidence="2 3" key="1">
    <citation type="submission" date="2016-11" db="EMBL/GenBank/DDBJ databases">
        <authorList>
            <person name="Jaros S."/>
            <person name="Januszkiewicz K."/>
            <person name="Wedrychowicz H."/>
        </authorList>
    </citation>
    <scope>NUCLEOTIDE SEQUENCE [LARGE SCALE GENOMIC DNA]</scope>
    <source>
        <strain evidence="2 3">DSM 19980</strain>
    </source>
</reference>
<dbReference type="PANTHER" id="PTHR12289">
    <property type="entry name" value="METAXIN RELATED"/>
    <property type="match status" value="1"/>
</dbReference>
<dbReference type="RefSeq" id="WP_072818676.1">
    <property type="nucleotide sequence ID" value="NZ_FQUJ01000002.1"/>
</dbReference>
<dbReference type="Pfam" id="PF17171">
    <property type="entry name" value="GST_C_6"/>
    <property type="match status" value="1"/>
</dbReference>
<dbReference type="CDD" id="cd03193">
    <property type="entry name" value="GST_C_Metaxin"/>
    <property type="match status" value="1"/>
</dbReference>
<dbReference type="SUPFAM" id="SSF52833">
    <property type="entry name" value="Thioredoxin-like"/>
    <property type="match status" value="1"/>
</dbReference>
<protein>
    <submittedName>
        <fullName evidence="2">Glutathione S-transferase</fullName>
    </submittedName>
</protein>
<dbReference type="OrthoDB" id="9810080at2"/>
<name>A0A1M4SK00_9GAMM</name>
<dbReference type="Pfam" id="PF17172">
    <property type="entry name" value="GST_N_4"/>
    <property type="match status" value="1"/>
</dbReference>
<dbReference type="SFLD" id="SFLDG01200">
    <property type="entry name" value="SUF1.1"/>
    <property type="match status" value="1"/>
</dbReference>
<dbReference type="InterPro" id="IPR050931">
    <property type="entry name" value="Mito_Protein_Transport_Metaxin"/>
</dbReference>
<dbReference type="InterPro" id="IPR004045">
    <property type="entry name" value="Glutathione_S-Trfase_N"/>
</dbReference>
<dbReference type="AlphaFoldDB" id="A0A1M4SK00"/>
<keyword evidence="2" id="KW-0808">Transferase</keyword>
<keyword evidence="3" id="KW-1185">Reference proteome</keyword>
<dbReference type="GO" id="GO:0016740">
    <property type="term" value="F:transferase activity"/>
    <property type="evidence" value="ECO:0007669"/>
    <property type="project" value="UniProtKB-KW"/>
</dbReference>
<evidence type="ECO:0000313" key="3">
    <source>
        <dbReference type="Proteomes" id="UP000184346"/>
    </source>
</evidence>
<dbReference type="InterPro" id="IPR033468">
    <property type="entry name" value="Metaxin_GST"/>
</dbReference>
<dbReference type="InterPro" id="IPR036249">
    <property type="entry name" value="Thioredoxin-like_sf"/>
</dbReference>
<dbReference type="Proteomes" id="UP000184346">
    <property type="component" value="Unassembled WGS sequence"/>
</dbReference>
<dbReference type="PANTHER" id="PTHR12289:SF41">
    <property type="entry name" value="FAILED AXON CONNECTIONS-RELATED"/>
    <property type="match status" value="1"/>
</dbReference>
<dbReference type="InterPro" id="IPR036282">
    <property type="entry name" value="Glutathione-S-Trfase_C_sf"/>
</dbReference>
<feature type="domain" description="GST N-terminal" evidence="1">
    <location>
        <begin position="1"/>
        <end position="77"/>
    </location>
</feature>